<keyword evidence="1" id="KW-0472">Membrane</keyword>
<name>A0ABN1K0B2_9FLAO</name>
<evidence type="ECO:0000313" key="3">
    <source>
        <dbReference type="Proteomes" id="UP001500185"/>
    </source>
</evidence>
<evidence type="ECO:0000313" key="2">
    <source>
        <dbReference type="EMBL" id="GAA0751082.1"/>
    </source>
</evidence>
<keyword evidence="3" id="KW-1185">Reference proteome</keyword>
<feature type="transmembrane region" description="Helical" evidence="1">
    <location>
        <begin position="32"/>
        <end position="54"/>
    </location>
</feature>
<accession>A0ABN1K0B2</accession>
<evidence type="ECO:0000256" key="1">
    <source>
        <dbReference type="SAM" id="Phobius"/>
    </source>
</evidence>
<comment type="caution">
    <text evidence="2">The sequence shown here is derived from an EMBL/GenBank/DDBJ whole genome shotgun (WGS) entry which is preliminary data.</text>
</comment>
<organism evidence="2 3">
    <name type="scientific">Psychroflexus lacisalsi</name>
    <dbReference type="NCBI Taxonomy" id="503928"/>
    <lineage>
        <taxon>Bacteria</taxon>
        <taxon>Pseudomonadati</taxon>
        <taxon>Bacteroidota</taxon>
        <taxon>Flavobacteriia</taxon>
        <taxon>Flavobacteriales</taxon>
        <taxon>Flavobacteriaceae</taxon>
        <taxon>Psychroflexus</taxon>
    </lineage>
</organism>
<keyword evidence="1" id="KW-1133">Transmembrane helix</keyword>
<dbReference type="Pfam" id="PF11810">
    <property type="entry name" value="DUF3332"/>
    <property type="match status" value="1"/>
</dbReference>
<proteinExistence type="predicted"/>
<reference evidence="2 3" key="1">
    <citation type="journal article" date="2019" name="Int. J. Syst. Evol. Microbiol.">
        <title>The Global Catalogue of Microorganisms (GCM) 10K type strain sequencing project: providing services to taxonomists for standard genome sequencing and annotation.</title>
        <authorList>
            <consortium name="The Broad Institute Genomics Platform"/>
            <consortium name="The Broad Institute Genome Sequencing Center for Infectious Disease"/>
            <person name="Wu L."/>
            <person name="Ma J."/>
        </authorList>
    </citation>
    <scope>NUCLEOTIDE SEQUENCE [LARGE SCALE GENOMIC DNA]</scope>
    <source>
        <strain evidence="2 3">JCM 16231</strain>
    </source>
</reference>
<protein>
    <submittedName>
        <fullName evidence="2">DUF3332 domain-containing protein</fullName>
    </submittedName>
</protein>
<dbReference type="EMBL" id="BAAAGG010000001">
    <property type="protein sequence ID" value="GAA0751082.1"/>
    <property type="molecule type" value="Genomic_DNA"/>
</dbReference>
<keyword evidence="1" id="KW-0812">Transmembrane</keyword>
<gene>
    <name evidence="2" type="ORF">GCM10009433_00700</name>
</gene>
<dbReference type="Proteomes" id="UP001500185">
    <property type="component" value="Unassembled WGS sequence"/>
</dbReference>
<dbReference type="InterPro" id="IPR021768">
    <property type="entry name" value="DUF3332"/>
</dbReference>
<feature type="transmembrane region" description="Helical" evidence="1">
    <location>
        <begin position="74"/>
        <end position="98"/>
    </location>
</feature>
<sequence length="221" mass="24808">MLNFCLVKSQVAYLLLHCKYKPKNLNTMKKKIFICGALSMTLLSTSCLGSFSAFNSLRDWNDGVTDNKFLDNLIFWALNIVPVYGLFIAGDVLFFNVLEFWTGDNPIAMAEGEEETQYANVKGQDVKMTATKNHFSVEVLSGENKGEILEMVYTPDNKTWNAIDENGELIKLASMEDGFYMVYTPEGEAIQMNPTASKEQNIAILKGKVADYETSMWADAK</sequence>